<evidence type="ECO:0000259" key="10">
    <source>
        <dbReference type="SMART" id="SM00387"/>
    </source>
</evidence>
<feature type="transmembrane region" description="Helical" evidence="9">
    <location>
        <begin position="118"/>
        <end position="138"/>
    </location>
</feature>
<accession>A0ABX2A2T0</accession>
<keyword evidence="6 11" id="KW-0418">Kinase</keyword>
<dbReference type="SMART" id="SM00387">
    <property type="entry name" value="HATPase_c"/>
    <property type="match status" value="1"/>
</dbReference>
<dbReference type="Pfam" id="PF02518">
    <property type="entry name" value="HATPase_c"/>
    <property type="match status" value="1"/>
</dbReference>
<evidence type="ECO:0000256" key="1">
    <source>
        <dbReference type="ARBA" id="ARBA00000085"/>
    </source>
</evidence>
<keyword evidence="9" id="KW-1133">Transmembrane helix</keyword>
<protein>
    <recommendedName>
        <fullName evidence="2">histidine kinase</fullName>
        <ecNumber evidence="2">2.7.13.3</ecNumber>
    </recommendedName>
</protein>
<evidence type="ECO:0000313" key="11">
    <source>
        <dbReference type="EMBL" id="NOV96969.1"/>
    </source>
</evidence>
<dbReference type="CDD" id="cd16917">
    <property type="entry name" value="HATPase_UhpB-NarQ-NarX-like"/>
    <property type="match status" value="1"/>
</dbReference>
<proteinExistence type="predicted"/>
<evidence type="ECO:0000256" key="9">
    <source>
        <dbReference type="SAM" id="Phobius"/>
    </source>
</evidence>
<keyword evidence="8" id="KW-0902">Two-component regulatory system</keyword>
<dbReference type="InterPro" id="IPR050482">
    <property type="entry name" value="Sensor_HK_TwoCompSys"/>
</dbReference>
<dbReference type="RefSeq" id="WP_171783079.1">
    <property type="nucleotide sequence ID" value="NZ_JABEZU010000001.1"/>
</dbReference>
<keyword evidence="12" id="KW-1185">Reference proteome</keyword>
<dbReference type="Gene3D" id="3.30.565.10">
    <property type="entry name" value="Histidine kinase-like ATPase, C-terminal domain"/>
    <property type="match status" value="1"/>
</dbReference>
<dbReference type="EC" id="2.7.13.3" evidence="2"/>
<evidence type="ECO:0000256" key="2">
    <source>
        <dbReference type="ARBA" id="ARBA00012438"/>
    </source>
</evidence>
<dbReference type="PANTHER" id="PTHR24421">
    <property type="entry name" value="NITRATE/NITRITE SENSOR PROTEIN NARX-RELATED"/>
    <property type="match status" value="1"/>
</dbReference>
<reference evidence="11 12" key="1">
    <citation type="submission" date="2020-05" db="EMBL/GenBank/DDBJ databases">
        <title>Genomic Encyclopedia of Type Strains, Phase III (KMG-III): the genomes of soil and plant-associated and newly described type strains.</title>
        <authorList>
            <person name="Whitman W."/>
        </authorList>
    </citation>
    <scope>NUCLEOTIDE SEQUENCE [LARGE SCALE GENOMIC DNA]</scope>
    <source>
        <strain evidence="11 12">KCTC 19046</strain>
    </source>
</reference>
<feature type="transmembrane region" description="Helical" evidence="9">
    <location>
        <begin position="47"/>
        <end position="64"/>
    </location>
</feature>
<evidence type="ECO:0000256" key="4">
    <source>
        <dbReference type="ARBA" id="ARBA00022679"/>
    </source>
</evidence>
<keyword evidence="9" id="KW-0812">Transmembrane</keyword>
<feature type="domain" description="Histidine kinase/HSP90-like ATPase" evidence="10">
    <location>
        <begin position="279"/>
        <end position="370"/>
    </location>
</feature>
<feature type="transmembrane region" description="Helical" evidence="9">
    <location>
        <begin position="95"/>
        <end position="111"/>
    </location>
</feature>
<dbReference type="PANTHER" id="PTHR24421:SF10">
    <property type="entry name" value="NITRATE_NITRITE SENSOR PROTEIN NARQ"/>
    <property type="match status" value="1"/>
</dbReference>
<sequence length="375" mass="38632">MQRTLGAIWNRPSVPGAPPPRRADVALVAVLVVCAVLEGVLRTDLTWPVASVAVTVAVLCVLPWRRTHPVAAVAAGTVVGSTLEITQHAAGLETVGMITQAALILLPYALYRWGSGPAIVVGTVLLVTGAAVSVVTGWSGPGDAIGGAVVLVLAMSIGETVRQRVTARARLLEEARARERERIARDLHDTVAHHVSAIAVRAQAGQVAPETAIESLGVIETEARRALAEMRFVVGALRDDGSPALQPAPGMDDLTTLAADDGVPAVVVRVDAMDALDDATGTALYRVAQESVANARRHARGATCVDVVVEADGDDVRMRVHDDGAATAPGHGGFGLVGMAERAAALGGTCTAGPDPAGGWTVDLTLPAGRARLPR</sequence>
<dbReference type="SUPFAM" id="SSF55874">
    <property type="entry name" value="ATPase domain of HSP90 chaperone/DNA topoisomerase II/histidine kinase"/>
    <property type="match status" value="1"/>
</dbReference>
<name>A0ABX2A2T0_9MICO</name>
<keyword evidence="5" id="KW-0547">Nucleotide-binding</keyword>
<dbReference type="Proteomes" id="UP000757540">
    <property type="component" value="Unassembled WGS sequence"/>
</dbReference>
<dbReference type="Gene3D" id="1.20.5.1930">
    <property type="match status" value="1"/>
</dbReference>
<evidence type="ECO:0000256" key="3">
    <source>
        <dbReference type="ARBA" id="ARBA00022553"/>
    </source>
</evidence>
<dbReference type="InterPro" id="IPR003594">
    <property type="entry name" value="HATPase_dom"/>
</dbReference>
<dbReference type="Pfam" id="PF07730">
    <property type="entry name" value="HisKA_3"/>
    <property type="match status" value="1"/>
</dbReference>
<dbReference type="EMBL" id="JABEZU010000001">
    <property type="protein sequence ID" value="NOV96969.1"/>
    <property type="molecule type" value="Genomic_DNA"/>
</dbReference>
<keyword evidence="3" id="KW-0597">Phosphoprotein</keyword>
<dbReference type="InterPro" id="IPR036890">
    <property type="entry name" value="HATPase_C_sf"/>
</dbReference>
<comment type="catalytic activity">
    <reaction evidence="1">
        <text>ATP + protein L-histidine = ADP + protein N-phospho-L-histidine.</text>
        <dbReference type="EC" id="2.7.13.3"/>
    </reaction>
</comment>
<gene>
    <name evidence="11" type="ORF">HDG69_001522</name>
</gene>
<dbReference type="InterPro" id="IPR011712">
    <property type="entry name" value="Sig_transdc_His_kin_sub3_dim/P"/>
</dbReference>
<evidence type="ECO:0000256" key="8">
    <source>
        <dbReference type="ARBA" id="ARBA00023012"/>
    </source>
</evidence>
<keyword evidence="4" id="KW-0808">Transferase</keyword>
<evidence type="ECO:0000256" key="7">
    <source>
        <dbReference type="ARBA" id="ARBA00022840"/>
    </source>
</evidence>
<organism evidence="11 12">
    <name type="scientific">Isoptericola halotolerans</name>
    <dbReference type="NCBI Taxonomy" id="300560"/>
    <lineage>
        <taxon>Bacteria</taxon>
        <taxon>Bacillati</taxon>
        <taxon>Actinomycetota</taxon>
        <taxon>Actinomycetes</taxon>
        <taxon>Micrococcales</taxon>
        <taxon>Promicromonosporaceae</taxon>
        <taxon>Isoptericola</taxon>
    </lineage>
</organism>
<dbReference type="GO" id="GO:0016301">
    <property type="term" value="F:kinase activity"/>
    <property type="evidence" value="ECO:0007669"/>
    <property type="project" value="UniProtKB-KW"/>
</dbReference>
<keyword evidence="7" id="KW-0067">ATP-binding</keyword>
<evidence type="ECO:0000256" key="6">
    <source>
        <dbReference type="ARBA" id="ARBA00022777"/>
    </source>
</evidence>
<feature type="transmembrane region" description="Helical" evidence="9">
    <location>
        <begin position="144"/>
        <end position="161"/>
    </location>
</feature>
<evidence type="ECO:0000256" key="5">
    <source>
        <dbReference type="ARBA" id="ARBA00022741"/>
    </source>
</evidence>
<keyword evidence="9" id="KW-0472">Membrane</keyword>
<evidence type="ECO:0000313" key="12">
    <source>
        <dbReference type="Proteomes" id="UP000757540"/>
    </source>
</evidence>
<comment type="caution">
    <text evidence="11">The sequence shown here is derived from an EMBL/GenBank/DDBJ whole genome shotgun (WGS) entry which is preliminary data.</text>
</comment>